<name>A0ABP7Z2W9_9SPHI</name>
<gene>
    <name evidence="5" type="ORF">GCM10022216_30200</name>
</gene>
<dbReference type="InterPro" id="IPR027417">
    <property type="entry name" value="P-loop_NTPase"/>
</dbReference>
<dbReference type="InterPro" id="IPR003439">
    <property type="entry name" value="ABC_transporter-like_ATP-bd"/>
</dbReference>
<dbReference type="EMBL" id="BAAAZI010000012">
    <property type="protein sequence ID" value="GAA4145846.1"/>
    <property type="molecule type" value="Genomic_DNA"/>
</dbReference>
<dbReference type="GO" id="GO:0005524">
    <property type="term" value="F:ATP binding"/>
    <property type="evidence" value="ECO:0007669"/>
    <property type="project" value="UniProtKB-KW"/>
</dbReference>
<dbReference type="Gene3D" id="3.40.50.300">
    <property type="entry name" value="P-loop containing nucleotide triphosphate hydrolases"/>
    <property type="match status" value="1"/>
</dbReference>
<dbReference type="PROSITE" id="PS00211">
    <property type="entry name" value="ABC_TRANSPORTER_1"/>
    <property type="match status" value="1"/>
</dbReference>
<dbReference type="SMART" id="SM00382">
    <property type="entry name" value="AAA"/>
    <property type="match status" value="1"/>
</dbReference>
<dbReference type="RefSeq" id="WP_344675627.1">
    <property type="nucleotide sequence ID" value="NZ_BAAAZI010000012.1"/>
</dbReference>
<evidence type="ECO:0000259" key="4">
    <source>
        <dbReference type="PROSITE" id="PS50893"/>
    </source>
</evidence>
<dbReference type="PANTHER" id="PTHR42781:SF4">
    <property type="entry name" value="SPERMIDINE_PUTRESCINE IMPORT ATP-BINDING PROTEIN POTA"/>
    <property type="match status" value="1"/>
</dbReference>
<comment type="caution">
    <text evidence="5">The sequence shown here is derived from an EMBL/GenBank/DDBJ whole genome shotgun (WGS) entry which is preliminary data.</text>
</comment>
<evidence type="ECO:0000313" key="6">
    <source>
        <dbReference type="Proteomes" id="UP001500101"/>
    </source>
</evidence>
<keyword evidence="1" id="KW-0813">Transport</keyword>
<dbReference type="InterPro" id="IPR050093">
    <property type="entry name" value="ABC_SmlMolc_Importer"/>
</dbReference>
<proteinExistence type="predicted"/>
<organism evidence="5 6">
    <name type="scientific">Sphingobacterium kyonggiense</name>
    <dbReference type="NCBI Taxonomy" id="714075"/>
    <lineage>
        <taxon>Bacteria</taxon>
        <taxon>Pseudomonadati</taxon>
        <taxon>Bacteroidota</taxon>
        <taxon>Sphingobacteriia</taxon>
        <taxon>Sphingobacteriales</taxon>
        <taxon>Sphingobacteriaceae</taxon>
        <taxon>Sphingobacterium</taxon>
    </lineage>
</organism>
<dbReference type="SUPFAM" id="SSF52540">
    <property type="entry name" value="P-loop containing nucleoside triphosphate hydrolases"/>
    <property type="match status" value="1"/>
</dbReference>
<evidence type="ECO:0000256" key="2">
    <source>
        <dbReference type="ARBA" id="ARBA00022741"/>
    </source>
</evidence>
<evidence type="ECO:0000256" key="3">
    <source>
        <dbReference type="ARBA" id="ARBA00022840"/>
    </source>
</evidence>
<dbReference type="PANTHER" id="PTHR42781">
    <property type="entry name" value="SPERMIDINE/PUTRESCINE IMPORT ATP-BINDING PROTEIN POTA"/>
    <property type="match status" value="1"/>
</dbReference>
<keyword evidence="2" id="KW-0547">Nucleotide-binding</keyword>
<dbReference type="InterPro" id="IPR017871">
    <property type="entry name" value="ABC_transporter-like_CS"/>
</dbReference>
<dbReference type="Pfam" id="PF00005">
    <property type="entry name" value="ABC_tran"/>
    <property type="match status" value="1"/>
</dbReference>
<keyword evidence="6" id="KW-1185">Reference proteome</keyword>
<evidence type="ECO:0000313" key="5">
    <source>
        <dbReference type="EMBL" id="GAA4145846.1"/>
    </source>
</evidence>
<protein>
    <submittedName>
        <fullName evidence="5">ABC transporter ATP-binding protein</fullName>
    </submittedName>
</protein>
<keyword evidence="3 5" id="KW-0067">ATP-binding</keyword>
<accession>A0ABP7Z2W9</accession>
<feature type="domain" description="ABC transporter" evidence="4">
    <location>
        <begin position="23"/>
        <end position="259"/>
    </location>
</feature>
<dbReference type="InterPro" id="IPR003593">
    <property type="entry name" value="AAA+_ATPase"/>
</dbReference>
<sequence>MGKQANSCQYIFSDVQQPDLPLIHGKDLSCVFEGNVTVTAVDRVNFGIEEGKITAIIGESGSGKSTLLKLIYGLLEPAEGEVRYRGWLVPTRKDKLIPGHDAMKLVSQGFDDLNLYAKVWDNVASQLSNTNLELKRTKTQETLERLRIDHLAQKRVADLSGGEKQRVAISRALINDPEVLLMDEPFNQVDAAFRDELQQDIQQIVADTGLTVILVSHDPAEVLAMADKLIVMKQSRIADAGDPHALYNWPHHPYTARLLAKSNILKAEQARLIGIETNHPIAILQEDIQVEANLNGEYLLKEIRFRGFYNELILGNDNITLHQIQFPKLELPKNTRIDIRINAYHIFESYSEE</sequence>
<reference evidence="6" key="1">
    <citation type="journal article" date="2019" name="Int. J. Syst. Evol. Microbiol.">
        <title>The Global Catalogue of Microorganisms (GCM) 10K type strain sequencing project: providing services to taxonomists for standard genome sequencing and annotation.</title>
        <authorList>
            <consortium name="The Broad Institute Genomics Platform"/>
            <consortium name="The Broad Institute Genome Sequencing Center for Infectious Disease"/>
            <person name="Wu L."/>
            <person name="Ma J."/>
        </authorList>
    </citation>
    <scope>NUCLEOTIDE SEQUENCE [LARGE SCALE GENOMIC DNA]</scope>
    <source>
        <strain evidence="6">JCM 16704</strain>
    </source>
</reference>
<dbReference type="Proteomes" id="UP001500101">
    <property type="component" value="Unassembled WGS sequence"/>
</dbReference>
<dbReference type="PROSITE" id="PS50893">
    <property type="entry name" value="ABC_TRANSPORTER_2"/>
    <property type="match status" value="1"/>
</dbReference>
<evidence type="ECO:0000256" key="1">
    <source>
        <dbReference type="ARBA" id="ARBA00022448"/>
    </source>
</evidence>